<evidence type="ECO:0000256" key="1">
    <source>
        <dbReference type="SAM" id="Phobius"/>
    </source>
</evidence>
<protein>
    <submittedName>
        <fullName evidence="2">Uncharacterized protein</fullName>
    </submittedName>
</protein>
<dbReference type="Proteomes" id="UP000245946">
    <property type="component" value="Unassembled WGS sequence"/>
</dbReference>
<dbReference type="EMBL" id="KZ819297">
    <property type="protein sequence ID" value="PWN96836.1"/>
    <property type="molecule type" value="Genomic_DNA"/>
</dbReference>
<accession>A0A316Z6D2</accession>
<gene>
    <name evidence="2" type="ORF">FA09DRAFT_330915</name>
</gene>
<feature type="transmembrane region" description="Helical" evidence="1">
    <location>
        <begin position="6"/>
        <end position="27"/>
    </location>
</feature>
<dbReference type="GeneID" id="37270339"/>
<dbReference type="AlphaFoldDB" id="A0A316Z6D2"/>
<reference evidence="2 3" key="1">
    <citation type="journal article" date="2018" name="Mol. Biol. Evol.">
        <title>Broad Genomic Sampling Reveals a Smut Pathogenic Ancestry of the Fungal Clade Ustilaginomycotina.</title>
        <authorList>
            <person name="Kijpornyongpan T."/>
            <person name="Mondo S.J."/>
            <person name="Barry K."/>
            <person name="Sandor L."/>
            <person name="Lee J."/>
            <person name="Lipzen A."/>
            <person name="Pangilinan J."/>
            <person name="LaButti K."/>
            <person name="Hainaut M."/>
            <person name="Henrissat B."/>
            <person name="Grigoriev I.V."/>
            <person name="Spatafora J.W."/>
            <person name="Aime M.C."/>
        </authorList>
    </citation>
    <scope>NUCLEOTIDE SEQUENCE [LARGE SCALE GENOMIC DNA]</scope>
    <source>
        <strain evidence="2 3">MCA 4186</strain>
    </source>
</reference>
<keyword evidence="1" id="KW-0472">Membrane</keyword>
<proteinExistence type="predicted"/>
<feature type="transmembrane region" description="Helical" evidence="1">
    <location>
        <begin position="48"/>
        <end position="72"/>
    </location>
</feature>
<keyword evidence="1" id="KW-0812">Transmembrane</keyword>
<organism evidence="2 3">
    <name type="scientific">Tilletiopsis washingtonensis</name>
    <dbReference type="NCBI Taxonomy" id="58919"/>
    <lineage>
        <taxon>Eukaryota</taxon>
        <taxon>Fungi</taxon>
        <taxon>Dikarya</taxon>
        <taxon>Basidiomycota</taxon>
        <taxon>Ustilaginomycotina</taxon>
        <taxon>Exobasidiomycetes</taxon>
        <taxon>Entylomatales</taxon>
        <taxon>Entylomatales incertae sedis</taxon>
        <taxon>Tilletiopsis</taxon>
    </lineage>
</organism>
<evidence type="ECO:0000313" key="3">
    <source>
        <dbReference type="Proteomes" id="UP000245946"/>
    </source>
</evidence>
<name>A0A316Z6D2_9BASI</name>
<sequence length="312" mass="33645">MLDSATLTSLASIVVVPLLLRSAFSFLRGTGASRAAPSARLRSPWRPTLCAPSSFSDVLLLLLLLGVLLHAARSLLALPTDLFCASHTPINASTATLRANIAVHWSAVARRWSGSEEQLERILKRCASYEGRKLYLLLSHAPLLDCTYCLSSSDFKSWAFLLTLPLYALHLLAFGLLTASASALGALDALAARLAALLLRREAGAVSQHRREQTYALDRSAWRKSGAWSIAGIAGAEYCLLFGAADSLEQSVPKWALHVRCPPLSPSLSLLPLFYTDARLVCTSGHAPCPCCVPASSPRSSWWCTSTPRTCL</sequence>
<dbReference type="OrthoDB" id="4218123at2759"/>
<dbReference type="STRING" id="58919.A0A316Z6D2"/>
<keyword evidence="3" id="KW-1185">Reference proteome</keyword>
<keyword evidence="1" id="KW-1133">Transmembrane helix</keyword>
<dbReference type="PANTHER" id="PTHR39470:SF1">
    <property type="entry name" value="CHORISMATE SYNTHASE PROTEIN"/>
    <property type="match status" value="1"/>
</dbReference>
<dbReference type="RefSeq" id="XP_025597115.1">
    <property type="nucleotide sequence ID" value="XM_025742795.1"/>
</dbReference>
<dbReference type="PANTHER" id="PTHR39470">
    <property type="entry name" value="CHROMOSOME 10, WHOLE GENOME SHOTGUN SEQUENCE"/>
    <property type="match status" value="1"/>
</dbReference>
<evidence type="ECO:0000313" key="2">
    <source>
        <dbReference type="EMBL" id="PWN96836.1"/>
    </source>
</evidence>